<reference evidence="3" key="1">
    <citation type="submission" date="2023-03" db="EMBL/GenBank/DDBJ databases">
        <title>Massive genome expansion in bonnet fungi (Mycena s.s.) driven by repeated elements and novel gene families across ecological guilds.</title>
        <authorList>
            <consortium name="Lawrence Berkeley National Laboratory"/>
            <person name="Harder C.B."/>
            <person name="Miyauchi S."/>
            <person name="Viragh M."/>
            <person name="Kuo A."/>
            <person name="Thoen E."/>
            <person name="Andreopoulos B."/>
            <person name="Lu D."/>
            <person name="Skrede I."/>
            <person name="Drula E."/>
            <person name="Henrissat B."/>
            <person name="Morin E."/>
            <person name="Kohler A."/>
            <person name="Barry K."/>
            <person name="LaButti K."/>
            <person name="Morin E."/>
            <person name="Salamov A."/>
            <person name="Lipzen A."/>
            <person name="Mereny Z."/>
            <person name="Hegedus B."/>
            <person name="Baldrian P."/>
            <person name="Stursova M."/>
            <person name="Weitz H."/>
            <person name="Taylor A."/>
            <person name="Grigoriev I.V."/>
            <person name="Nagy L.G."/>
            <person name="Martin F."/>
            <person name="Kauserud H."/>
        </authorList>
    </citation>
    <scope>NUCLEOTIDE SEQUENCE</scope>
    <source>
        <strain evidence="3">CBHHK002</strain>
    </source>
</reference>
<dbReference type="EMBL" id="JARIHO010000045">
    <property type="protein sequence ID" value="KAJ7323976.1"/>
    <property type="molecule type" value="Genomic_DNA"/>
</dbReference>
<feature type="transmembrane region" description="Helical" evidence="1">
    <location>
        <begin position="158"/>
        <end position="182"/>
    </location>
</feature>
<feature type="transmembrane region" description="Helical" evidence="1">
    <location>
        <begin position="49"/>
        <end position="70"/>
    </location>
</feature>
<dbReference type="InterPro" id="IPR045339">
    <property type="entry name" value="DUF6534"/>
</dbReference>
<sequence>MSTVVINLNTTIGAYQIGVLVSYVLFGVATAQTYMYFSHFPEDSPKLKALVAFVWVCEMGFTVCIGYALYEYTIIGYGRPEIIFDSSRARSLDMAYLFDGSIAASVQGFFSYRIYALSRKLYIPIVIWTLILLRLLACVMLCVEGLEATSIATYQIQWEWLVTSLSSVSTVNDCVITVTLCILLHKQRTNAYKRTGTLLNKLILWTIETGMLTSASAVVTVVFTVAMKGNFIFFGFYILEARLFSNSLLANLNSREALRALNNRHFSLSNINTTTTMPEINLPCANSVKTTYVAQTTRDGDTSLFHV</sequence>
<evidence type="ECO:0000313" key="4">
    <source>
        <dbReference type="Proteomes" id="UP001218218"/>
    </source>
</evidence>
<dbReference type="PANTHER" id="PTHR40465:SF1">
    <property type="entry name" value="DUF6534 DOMAIN-CONTAINING PROTEIN"/>
    <property type="match status" value="1"/>
</dbReference>
<keyword evidence="1" id="KW-1133">Transmembrane helix</keyword>
<evidence type="ECO:0000256" key="1">
    <source>
        <dbReference type="SAM" id="Phobius"/>
    </source>
</evidence>
<gene>
    <name evidence="3" type="ORF">DFH08DRAFT_968981</name>
</gene>
<keyword evidence="4" id="KW-1185">Reference proteome</keyword>
<proteinExistence type="predicted"/>
<keyword evidence="1" id="KW-0812">Transmembrane</keyword>
<comment type="caution">
    <text evidence="3">The sequence shown here is derived from an EMBL/GenBank/DDBJ whole genome shotgun (WGS) entry which is preliminary data.</text>
</comment>
<feature type="transmembrane region" description="Helical" evidence="1">
    <location>
        <begin position="12"/>
        <end position="37"/>
    </location>
</feature>
<dbReference type="AlphaFoldDB" id="A0AAD7EHP8"/>
<protein>
    <recommendedName>
        <fullName evidence="2">DUF6534 domain-containing protein</fullName>
    </recommendedName>
</protein>
<feature type="transmembrane region" description="Helical" evidence="1">
    <location>
        <begin position="122"/>
        <end position="146"/>
    </location>
</feature>
<evidence type="ECO:0000259" key="2">
    <source>
        <dbReference type="Pfam" id="PF20152"/>
    </source>
</evidence>
<accession>A0AAD7EHP8</accession>
<dbReference type="Proteomes" id="UP001218218">
    <property type="component" value="Unassembled WGS sequence"/>
</dbReference>
<name>A0AAD7EHP8_9AGAR</name>
<organism evidence="3 4">
    <name type="scientific">Mycena albidolilacea</name>
    <dbReference type="NCBI Taxonomy" id="1033008"/>
    <lineage>
        <taxon>Eukaryota</taxon>
        <taxon>Fungi</taxon>
        <taxon>Dikarya</taxon>
        <taxon>Basidiomycota</taxon>
        <taxon>Agaricomycotina</taxon>
        <taxon>Agaricomycetes</taxon>
        <taxon>Agaricomycetidae</taxon>
        <taxon>Agaricales</taxon>
        <taxon>Marasmiineae</taxon>
        <taxon>Mycenaceae</taxon>
        <taxon>Mycena</taxon>
    </lineage>
</organism>
<keyword evidence="1" id="KW-0472">Membrane</keyword>
<feature type="domain" description="DUF6534" evidence="2">
    <location>
        <begin position="169"/>
        <end position="256"/>
    </location>
</feature>
<evidence type="ECO:0000313" key="3">
    <source>
        <dbReference type="EMBL" id="KAJ7323976.1"/>
    </source>
</evidence>
<dbReference type="PANTHER" id="PTHR40465">
    <property type="entry name" value="CHROMOSOME 1, WHOLE GENOME SHOTGUN SEQUENCE"/>
    <property type="match status" value="1"/>
</dbReference>
<dbReference type="Pfam" id="PF20152">
    <property type="entry name" value="DUF6534"/>
    <property type="match status" value="1"/>
</dbReference>